<dbReference type="Proteomes" id="UP000070578">
    <property type="component" value="Unassembled WGS sequence"/>
</dbReference>
<comment type="caution">
    <text evidence="2">The sequence shown here is derived from an EMBL/GenBank/DDBJ whole genome shotgun (WGS) entry which is preliminary data.</text>
</comment>
<proteinExistence type="predicted"/>
<accession>A0A139BXB3</accession>
<evidence type="ECO:0000313" key="2">
    <source>
        <dbReference type="EMBL" id="KXS33646.1"/>
    </source>
</evidence>
<evidence type="ECO:0000313" key="3">
    <source>
        <dbReference type="Proteomes" id="UP000070578"/>
    </source>
</evidence>
<reference evidence="2 3" key="1">
    <citation type="submission" date="2016-02" db="EMBL/GenBank/DDBJ databases">
        <authorList>
            <person name="Wen L."/>
            <person name="He K."/>
            <person name="Yang H."/>
        </authorList>
    </citation>
    <scope>NUCLEOTIDE SEQUENCE [LARGE SCALE GENOMIC DNA]</scope>
    <source>
        <strain evidence="2">ShG14-8</strain>
    </source>
</reference>
<sequence>MLEFAVPLKFLLQRGLLATVPPVAFVLALLLPIFS</sequence>
<dbReference type="EMBL" id="LSLI01000003">
    <property type="protein sequence ID" value="KXS33646.1"/>
    <property type="molecule type" value="Genomic_DNA"/>
</dbReference>
<feature type="transmembrane region" description="Helical" evidence="1">
    <location>
        <begin position="12"/>
        <end position="34"/>
    </location>
</feature>
<reference evidence="2 3" key="2">
    <citation type="submission" date="2016-03" db="EMBL/GenBank/DDBJ databases">
        <title>New uncultured bacterium of the family Gallionellaceae from acid mine drainage: description and reconstruction of genome based on metagenomic analysis of microbial community.</title>
        <authorList>
            <person name="Kadnikov V."/>
            <person name="Ivasenko D."/>
            <person name="Beletsky A."/>
            <person name="Mardanov A."/>
            <person name="Danilova E."/>
            <person name="Pimenov N."/>
            <person name="Karnachuk O."/>
            <person name="Ravin N."/>
        </authorList>
    </citation>
    <scope>NUCLEOTIDE SEQUENCE [LARGE SCALE GENOMIC DNA]</scope>
    <source>
        <strain evidence="2">ShG14-8</strain>
    </source>
</reference>
<keyword evidence="1" id="KW-1133">Transmembrane helix</keyword>
<keyword evidence="1" id="KW-0812">Transmembrane</keyword>
<name>A0A139BXB3_9PROT</name>
<gene>
    <name evidence="2" type="ORF">AWT59_0204</name>
</gene>
<evidence type="ECO:0000256" key="1">
    <source>
        <dbReference type="SAM" id="Phobius"/>
    </source>
</evidence>
<keyword evidence="1" id="KW-0472">Membrane</keyword>
<organism evidence="2 3">
    <name type="scientific">Candidatus Gallionella acididurans</name>
    <dbReference type="NCBI Taxonomy" id="1796491"/>
    <lineage>
        <taxon>Bacteria</taxon>
        <taxon>Pseudomonadati</taxon>
        <taxon>Pseudomonadota</taxon>
        <taxon>Betaproteobacteria</taxon>
        <taxon>Nitrosomonadales</taxon>
        <taxon>Gallionellaceae</taxon>
        <taxon>Gallionella</taxon>
    </lineage>
</organism>
<protein>
    <submittedName>
        <fullName evidence="2">Uncharacterized protein</fullName>
    </submittedName>
</protein>
<dbReference type="AlphaFoldDB" id="A0A139BXB3"/>